<keyword evidence="4" id="KW-0378">Hydrolase</keyword>
<sequence length="434" mass="46935">MITLMASRSSRLCARALALLAISLALVASPARAQSESELRQRAADVVAVIAGEKPYAEVFADSFVMAVPEAQFAMIGRQLTAQVGALVGLDAVEPGAQRGAATVSIRFERAIVRGPMQLEGSAPYRVAGLLLNDLAPVNERGLSVVEQVQDLPGETALLFARLDGSEVIAAHNADRQFAIGSTFKLYVLSALSRSIARGERRWEDVVNLTERSFPSGQMQDWPRGSPVTLHTLATLMISISDNTATDQLMAVLGREAVEAELVASGHSAPAATLPYLTTRELFLLKLGDDSTLAQYEAGNEAQRRAILAGLQDRQLDMADIQRVFGPGPRFIGVEWFASAEDIARIYARLAQDPVALEILGVNLGMDRQRFSGWAYAGYKGGSEPGVLNFSWLLRDAAGQWWVLAMSWNNPAAPVSEMEFLALAQAALAQRERR</sequence>
<dbReference type="RefSeq" id="WP_336924982.1">
    <property type="nucleotide sequence ID" value="NZ_JBANRO010000002.1"/>
</dbReference>
<keyword evidence="2" id="KW-0732">Signal</keyword>
<evidence type="ECO:0000313" key="4">
    <source>
        <dbReference type="EMBL" id="MFC3096486.1"/>
    </source>
</evidence>
<dbReference type="SUPFAM" id="SSF56601">
    <property type="entry name" value="beta-lactamase/transpeptidase-like"/>
    <property type="match status" value="1"/>
</dbReference>
<organism evidence="4 5">
    <name type="scientific">Alteraurantiacibacter palmitatis</name>
    <dbReference type="NCBI Taxonomy" id="2054628"/>
    <lineage>
        <taxon>Bacteria</taxon>
        <taxon>Pseudomonadati</taxon>
        <taxon>Pseudomonadota</taxon>
        <taxon>Alphaproteobacteria</taxon>
        <taxon>Sphingomonadales</taxon>
        <taxon>Erythrobacteraceae</taxon>
        <taxon>Alteraurantiacibacter</taxon>
    </lineage>
</organism>
<keyword evidence="5" id="KW-1185">Reference proteome</keyword>
<proteinExistence type="predicted"/>
<evidence type="ECO:0000256" key="1">
    <source>
        <dbReference type="ARBA" id="ARBA00001526"/>
    </source>
</evidence>
<evidence type="ECO:0000313" key="5">
    <source>
        <dbReference type="Proteomes" id="UP001595456"/>
    </source>
</evidence>
<evidence type="ECO:0000256" key="2">
    <source>
        <dbReference type="SAM" id="SignalP"/>
    </source>
</evidence>
<dbReference type="PANTHER" id="PTHR35333:SF5">
    <property type="entry name" value="CONSERVED LIPOPROTEIN LPQF-RELATED"/>
    <property type="match status" value="1"/>
</dbReference>
<protein>
    <submittedName>
        <fullName evidence="4">Serine hydrolase</fullName>
    </submittedName>
</protein>
<dbReference type="GO" id="GO:0016787">
    <property type="term" value="F:hydrolase activity"/>
    <property type="evidence" value="ECO:0007669"/>
    <property type="project" value="UniProtKB-KW"/>
</dbReference>
<gene>
    <name evidence="4" type="ORF">ACFODU_01555</name>
</gene>
<feature type="domain" description="Beta-lactamase class A catalytic" evidence="3">
    <location>
        <begin position="161"/>
        <end position="266"/>
    </location>
</feature>
<dbReference type="InterPro" id="IPR045155">
    <property type="entry name" value="Beta-lactam_cat"/>
</dbReference>
<dbReference type="EMBL" id="JBHRST010000001">
    <property type="protein sequence ID" value="MFC3096486.1"/>
    <property type="molecule type" value="Genomic_DNA"/>
</dbReference>
<reference evidence="5" key="1">
    <citation type="journal article" date="2019" name="Int. J. Syst. Evol. Microbiol.">
        <title>The Global Catalogue of Microorganisms (GCM) 10K type strain sequencing project: providing services to taxonomists for standard genome sequencing and annotation.</title>
        <authorList>
            <consortium name="The Broad Institute Genomics Platform"/>
            <consortium name="The Broad Institute Genome Sequencing Center for Infectious Disease"/>
            <person name="Wu L."/>
            <person name="Ma J."/>
        </authorList>
    </citation>
    <scope>NUCLEOTIDE SEQUENCE [LARGE SCALE GENOMIC DNA]</scope>
    <source>
        <strain evidence="5">KCTC 52607</strain>
    </source>
</reference>
<comment type="caution">
    <text evidence="4">The sequence shown here is derived from an EMBL/GenBank/DDBJ whole genome shotgun (WGS) entry which is preliminary data.</text>
</comment>
<comment type="catalytic activity">
    <reaction evidence="1">
        <text>a beta-lactam + H2O = a substituted beta-amino acid</text>
        <dbReference type="Rhea" id="RHEA:20401"/>
        <dbReference type="ChEBI" id="CHEBI:15377"/>
        <dbReference type="ChEBI" id="CHEBI:35627"/>
        <dbReference type="ChEBI" id="CHEBI:140347"/>
        <dbReference type="EC" id="3.5.2.6"/>
    </reaction>
</comment>
<feature type="signal peptide" evidence="2">
    <location>
        <begin position="1"/>
        <end position="33"/>
    </location>
</feature>
<name>A0ABV7E3G8_9SPHN</name>
<dbReference type="PANTHER" id="PTHR35333">
    <property type="entry name" value="BETA-LACTAMASE"/>
    <property type="match status" value="1"/>
</dbReference>
<feature type="chain" id="PRO_5046241003" evidence="2">
    <location>
        <begin position="34"/>
        <end position="434"/>
    </location>
</feature>
<dbReference type="Gene3D" id="3.40.710.10">
    <property type="entry name" value="DD-peptidase/beta-lactamase superfamily"/>
    <property type="match status" value="1"/>
</dbReference>
<dbReference type="Proteomes" id="UP001595456">
    <property type="component" value="Unassembled WGS sequence"/>
</dbReference>
<dbReference type="Pfam" id="PF13354">
    <property type="entry name" value="Beta-lactamase2"/>
    <property type="match status" value="1"/>
</dbReference>
<accession>A0ABV7E3G8</accession>
<dbReference type="InterPro" id="IPR000871">
    <property type="entry name" value="Beta-lactam_class-A"/>
</dbReference>
<evidence type="ECO:0000259" key="3">
    <source>
        <dbReference type="Pfam" id="PF13354"/>
    </source>
</evidence>
<dbReference type="InterPro" id="IPR012338">
    <property type="entry name" value="Beta-lactam/transpept-like"/>
</dbReference>